<feature type="binding site" evidence="9">
    <location>
        <position position="124"/>
    </location>
    <ligand>
        <name>Zn(2+)</name>
        <dbReference type="ChEBI" id="CHEBI:29105"/>
        <note>catalytic</note>
    </ligand>
</feature>
<dbReference type="InterPro" id="IPR002036">
    <property type="entry name" value="YbeY"/>
</dbReference>
<dbReference type="GO" id="GO:0004222">
    <property type="term" value="F:metalloendopeptidase activity"/>
    <property type="evidence" value="ECO:0007669"/>
    <property type="project" value="InterPro"/>
</dbReference>
<dbReference type="Gene3D" id="3.40.390.30">
    <property type="entry name" value="Metalloproteases ('zincins'), catalytic domain"/>
    <property type="match status" value="1"/>
</dbReference>
<name>A0A0R2QSL9_9ACTN</name>
<evidence type="ECO:0000256" key="8">
    <source>
        <dbReference type="ARBA" id="ARBA00022833"/>
    </source>
</evidence>
<keyword evidence="3 9" id="KW-0698">rRNA processing</keyword>
<dbReference type="NCBIfam" id="TIGR00043">
    <property type="entry name" value="rRNA maturation RNase YbeY"/>
    <property type="match status" value="1"/>
</dbReference>
<dbReference type="EMBL" id="LIAU01000204">
    <property type="protein sequence ID" value="KRO51954.1"/>
    <property type="molecule type" value="Genomic_DNA"/>
</dbReference>
<dbReference type="GO" id="GO:0005737">
    <property type="term" value="C:cytoplasm"/>
    <property type="evidence" value="ECO:0007669"/>
    <property type="project" value="UniProtKB-SubCell"/>
</dbReference>
<feature type="binding site" evidence="9">
    <location>
        <position position="118"/>
    </location>
    <ligand>
        <name>Zn(2+)</name>
        <dbReference type="ChEBI" id="CHEBI:29105"/>
        <note>catalytic</note>
    </ligand>
</feature>
<dbReference type="Pfam" id="PF02130">
    <property type="entry name" value="YbeY"/>
    <property type="match status" value="1"/>
</dbReference>
<comment type="function">
    <text evidence="9">Single strand-specific metallo-endoribonuclease involved in late-stage 70S ribosome quality control and in maturation of the 3' terminus of the 16S rRNA.</text>
</comment>
<dbReference type="PANTHER" id="PTHR46986">
    <property type="entry name" value="ENDORIBONUCLEASE YBEY, CHLOROPLASTIC"/>
    <property type="match status" value="1"/>
</dbReference>
<accession>A0A0R2QSL9</accession>
<keyword evidence="4 9" id="KW-0540">Nuclease</keyword>
<dbReference type="GO" id="GO:0004521">
    <property type="term" value="F:RNA endonuclease activity"/>
    <property type="evidence" value="ECO:0007669"/>
    <property type="project" value="UniProtKB-UniRule"/>
</dbReference>
<evidence type="ECO:0000256" key="4">
    <source>
        <dbReference type="ARBA" id="ARBA00022722"/>
    </source>
</evidence>
<evidence type="ECO:0000256" key="7">
    <source>
        <dbReference type="ARBA" id="ARBA00022801"/>
    </source>
</evidence>
<protein>
    <recommendedName>
        <fullName evidence="9">Endoribonuclease YbeY</fullName>
        <ecNumber evidence="9">3.1.-.-</ecNumber>
    </recommendedName>
</protein>
<keyword evidence="9" id="KW-0963">Cytoplasm</keyword>
<gene>
    <name evidence="9" type="primary">ybeY</name>
    <name evidence="10" type="ORF">ABR62_02360</name>
</gene>
<dbReference type="Proteomes" id="UP000053054">
    <property type="component" value="Unassembled WGS sequence"/>
</dbReference>
<evidence type="ECO:0000313" key="10">
    <source>
        <dbReference type="EMBL" id="KRO51954.1"/>
    </source>
</evidence>
<evidence type="ECO:0000256" key="6">
    <source>
        <dbReference type="ARBA" id="ARBA00022759"/>
    </source>
</evidence>
<feature type="binding site" evidence="9">
    <location>
        <position position="114"/>
    </location>
    <ligand>
        <name>Zn(2+)</name>
        <dbReference type="ChEBI" id="CHEBI:29105"/>
        <note>catalytic</note>
    </ligand>
</feature>
<reference evidence="10 11" key="1">
    <citation type="submission" date="2015-10" db="EMBL/GenBank/DDBJ databases">
        <title>Metagenome-Assembled Genomes uncover a global brackish microbiome.</title>
        <authorList>
            <person name="Hugerth L.W."/>
            <person name="Larsson J."/>
            <person name="Alneberg J."/>
            <person name="Lindh M.V."/>
            <person name="Legrand C."/>
            <person name="Pinhassi J."/>
            <person name="Andersson A.F."/>
        </authorList>
    </citation>
    <scope>NUCLEOTIDE SEQUENCE [LARGE SCALE GENOMIC DNA]</scope>
    <source>
        <strain evidence="10">BACL2 MAG-120820-bin50</strain>
    </source>
</reference>
<evidence type="ECO:0000313" key="11">
    <source>
        <dbReference type="Proteomes" id="UP000053054"/>
    </source>
</evidence>
<evidence type="ECO:0000256" key="3">
    <source>
        <dbReference type="ARBA" id="ARBA00022552"/>
    </source>
</evidence>
<comment type="similarity">
    <text evidence="1 9">Belongs to the endoribonuclease YbeY family.</text>
</comment>
<dbReference type="EC" id="3.1.-.-" evidence="9"/>
<dbReference type="GO" id="GO:0006364">
    <property type="term" value="P:rRNA processing"/>
    <property type="evidence" value="ECO:0007669"/>
    <property type="project" value="UniProtKB-UniRule"/>
</dbReference>
<evidence type="ECO:0000256" key="9">
    <source>
        <dbReference type="HAMAP-Rule" id="MF_00009"/>
    </source>
</evidence>
<evidence type="ECO:0000256" key="5">
    <source>
        <dbReference type="ARBA" id="ARBA00022723"/>
    </source>
</evidence>
<comment type="subcellular location">
    <subcellularLocation>
        <location evidence="9">Cytoplasm</location>
    </subcellularLocation>
</comment>
<dbReference type="HAMAP" id="MF_00009">
    <property type="entry name" value="Endoribonucl_YbeY"/>
    <property type="match status" value="1"/>
</dbReference>
<sequence length="148" mass="16675">MNIELSNLTDSKCDLERLKSIAQFTILAQGVHPDSELNISLLDDEEMSALHLRWMQEDGPTDVLAFPMDEVKPNSATLGPAMLGDIALCPNYANKNAIKVHSSLQDELELLTVHGVLHLLGYDHMEADEKEVMFALQDKYLVEWRAKR</sequence>
<dbReference type="InterPro" id="IPR023091">
    <property type="entry name" value="MetalPrtase_cat_dom_sf_prd"/>
</dbReference>
<dbReference type="GO" id="GO:0008270">
    <property type="term" value="F:zinc ion binding"/>
    <property type="evidence" value="ECO:0007669"/>
    <property type="project" value="UniProtKB-UniRule"/>
</dbReference>
<evidence type="ECO:0000256" key="2">
    <source>
        <dbReference type="ARBA" id="ARBA00022517"/>
    </source>
</evidence>
<keyword evidence="5 9" id="KW-0479">Metal-binding</keyword>
<keyword evidence="7 9" id="KW-0378">Hydrolase</keyword>
<dbReference type="InterPro" id="IPR020549">
    <property type="entry name" value="YbeY_CS"/>
</dbReference>
<comment type="caution">
    <text evidence="10">The sequence shown here is derived from an EMBL/GenBank/DDBJ whole genome shotgun (WGS) entry which is preliminary data.</text>
</comment>
<keyword evidence="6 9" id="KW-0255">Endonuclease</keyword>
<dbReference type="SUPFAM" id="SSF55486">
    <property type="entry name" value="Metalloproteases ('zincins'), catalytic domain"/>
    <property type="match status" value="1"/>
</dbReference>
<organism evidence="10 11">
    <name type="scientific">Actinobacteria bacterium BACL2 MAG-120820-bin50</name>
    <dbReference type="NCBI Taxonomy" id="1655570"/>
    <lineage>
        <taxon>Bacteria</taxon>
        <taxon>Bacillati</taxon>
        <taxon>Actinomycetota</taxon>
        <taxon>Actinomycetes</taxon>
        <taxon>Actinomycetes incertae sedis</taxon>
        <taxon>ac1 cluster</taxon>
    </lineage>
</organism>
<dbReference type="PANTHER" id="PTHR46986:SF1">
    <property type="entry name" value="ENDORIBONUCLEASE YBEY, CHLOROPLASTIC"/>
    <property type="match status" value="1"/>
</dbReference>
<dbReference type="AlphaFoldDB" id="A0A0R2QSL9"/>
<keyword evidence="2 9" id="KW-0690">Ribosome biogenesis</keyword>
<proteinExistence type="inferred from homology"/>
<comment type="cofactor">
    <cofactor evidence="9">
        <name>Zn(2+)</name>
        <dbReference type="ChEBI" id="CHEBI:29105"/>
    </cofactor>
    <text evidence="9">Binds 1 zinc ion.</text>
</comment>
<evidence type="ECO:0000256" key="1">
    <source>
        <dbReference type="ARBA" id="ARBA00010875"/>
    </source>
</evidence>
<dbReference type="PROSITE" id="PS01306">
    <property type="entry name" value="UPF0054"/>
    <property type="match status" value="1"/>
</dbReference>
<keyword evidence="8 9" id="KW-0862">Zinc</keyword>